<feature type="region of interest" description="Disordered" evidence="1">
    <location>
        <begin position="105"/>
        <end position="125"/>
    </location>
</feature>
<keyword evidence="4" id="KW-1185">Reference proteome</keyword>
<dbReference type="SMART" id="SM00418">
    <property type="entry name" value="HTH_ARSR"/>
    <property type="match status" value="1"/>
</dbReference>
<organism evidence="3 4">
    <name type="scientific">Martelella mangrovi</name>
    <dbReference type="NCBI Taxonomy" id="1397477"/>
    <lineage>
        <taxon>Bacteria</taxon>
        <taxon>Pseudomonadati</taxon>
        <taxon>Pseudomonadota</taxon>
        <taxon>Alphaproteobacteria</taxon>
        <taxon>Hyphomicrobiales</taxon>
        <taxon>Aurantimonadaceae</taxon>
        <taxon>Martelella</taxon>
    </lineage>
</organism>
<dbReference type="InterPro" id="IPR036390">
    <property type="entry name" value="WH_DNA-bd_sf"/>
</dbReference>
<feature type="domain" description="HTH arsR-type" evidence="2">
    <location>
        <begin position="9"/>
        <end position="96"/>
    </location>
</feature>
<evidence type="ECO:0000313" key="4">
    <source>
        <dbReference type="Proteomes" id="UP001549164"/>
    </source>
</evidence>
<evidence type="ECO:0000256" key="1">
    <source>
        <dbReference type="SAM" id="MobiDB-lite"/>
    </source>
</evidence>
<dbReference type="EMBL" id="JBEPLY010000007">
    <property type="protein sequence ID" value="MET3600513.1"/>
    <property type="molecule type" value="Genomic_DNA"/>
</dbReference>
<dbReference type="PANTHER" id="PTHR38600">
    <property type="entry name" value="TRANSCRIPTIONAL REGULATORY PROTEIN"/>
    <property type="match status" value="1"/>
</dbReference>
<sequence>MSSRSKDDLVFKALSAPLRREILDLLKDDPKTTGAVCAAFPAFDRCTVMQHLGVLADADLVIVQREGRERWNHLNPLPIKAIHDRWIGDYAALAVEKLARLKHDLEMPGDEPAPDAGQDKGGHGR</sequence>
<dbReference type="PANTHER" id="PTHR38600:SF1">
    <property type="entry name" value="TRANSCRIPTIONAL REGULATORY PROTEIN"/>
    <property type="match status" value="1"/>
</dbReference>
<gene>
    <name evidence="3" type="ORF">ABID12_002462</name>
</gene>
<dbReference type="CDD" id="cd00090">
    <property type="entry name" value="HTH_ARSR"/>
    <property type="match status" value="1"/>
</dbReference>
<evidence type="ECO:0000313" key="3">
    <source>
        <dbReference type="EMBL" id="MET3600513.1"/>
    </source>
</evidence>
<evidence type="ECO:0000259" key="2">
    <source>
        <dbReference type="SMART" id="SM00418"/>
    </source>
</evidence>
<dbReference type="InterPro" id="IPR001845">
    <property type="entry name" value="HTH_ArsR_DNA-bd_dom"/>
</dbReference>
<comment type="caution">
    <text evidence="3">The sequence shown here is derived from an EMBL/GenBank/DDBJ whole genome shotgun (WGS) entry which is preliminary data.</text>
</comment>
<keyword evidence="3" id="KW-0238">DNA-binding</keyword>
<reference evidence="3 4" key="1">
    <citation type="submission" date="2024-06" db="EMBL/GenBank/DDBJ databases">
        <title>Genomic Encyclopedia of Type Strains, Phase IV (KMG-IV): sequencing the most valuable type-strain genomes for metagenomic binning, comparative biology and taxonomic classification.</title>
        <authorList>
            <person name="Goeker M."/>
        </authorList>
    </citation>
    <scope>NUCLEOTIDE SEQUENCE [LARGE SCALE GENOMIC DNA]</scope>
    <source>
        <strain evidence="3 4">DSM 28102</strain>
    </source>
</reference>
<dbReference type="RefSeq" id="WP_354434429.1">
    <property type="nucleotide sequence ID" value="NZ_JBEPLY010000007.1"/>
</dbReference>
<dbReference type="GO" id="GO:0003677">
    <property type="term" value="F:DNA binding"/>
    <property type="evidence" value="ECO:0007669"/>
    <property type="project" value="UniProtKB-KW"/>
</dbReference>
<dbReference type="SUPFAM" id="SSF46785">
    <property type="entry name" value="Winged helix' DNA-binding domain"/>
    <property type="match status" value="1"/>
</dbReference>
<dbReference type="Gene3D" id="1.10.10.10">
    <property type="entry name" value="Winged helix-like DNA-binding domain superfamily/Winged helix DNA-binding domain"/>
    <property type="match status" value="1"/>
</dbReference>
<proteinExistence type="predicted"/>
<dbReference type="Pfam" id="PF12840">
    <property type="entry name" value="HTH_20"/>
    <property type="match status" value="1"/>
</dbReference>
<name>A0ABV2IDM8_9HYPH</name>
<protein>
    <submittedName>
        <fullName evidence="3">DNA-binding transcriptional ArsR family regulator</fullName>
    </submittedName>
</protein>
<accession>A0ABV2IDM8</accession>
<dbReference type="InterPro" id="IPR036388">
    <property type="entry name" value="WH-like_DNA-bd_sf"/>
</dbReference>
<dbReference type="Proteomes" id="UP001549164">
    <property type="component" value="Unassembled WGS sequence"/>
</dbReference>
<dbReference type="InterPro" id="IPR011991">
    <property type="entry name" value="ArsR-like_HTH"/>
</dbReference>